<dbReference type="Proteomes" id="UP000059113">
    <property type="component" value="Chromosome"/>
</dbReference>
<gene>
    <name evidence="1" type="ORF">CP97_14702</name>
</gene>
<keyword evidence="2" id="KW-1185">Reference proteome</keyword>
<evidence type="ECO:0000313" key="2">
    <source>
        <dbReference type="Proteomes" id="UP000059113"/>
    </source>
</evidence>
<proteinExistence type="predicted"/>
<evidence type="ECO:0000313" key="1">
    <source>
        <dbReference type="EMBL" id="ANC50388.1"/>
    </source>
</evidence>
<reference evidence="2" key="2">
    <citation type="submission" date="2015-04" db="EMBL/GenBank/DDBJ databases">
        <title>The complete genome sequence of Erythrobacter sp. s21-N3.</title>
        <authorList>
            <person name="Zhuang L."/>
            <person name="Liu Y."/>
            <person name="Shao Z."/>
        </authorList>
    </citation>
    <scope>NUCLEOTIDE SEQUENCE [LARGE SCALE GENOMIC DNA]</scope>
    <source>
        <strain evidence="2">s21-N3</strain>
    </source>
</reference>
<dbReference type="EMBL" id="CP011310">
    <property type="protein sequence ID" value="ANC50388.1"/>
    <property type="molecule type" value="Genomic_DNA"/>
</dbReference>
<dbReference type="KEGG" id="ery:CP97_14702"/>
<dbReference type="AlphaFoldDB" id="A0A168M153"/>
<name>A0A168M153_9SPHN</name>
<dbReference type="STRING" id="1648404.CP97_14702"/>
<reference evidence="1 2" key="1">
    <citation type="journal article" date="2015" name="Int. J. Syst. Evol. Microbiol.">
        <title>Erythrobacter atlanticus sp. nov., a bacterium from ocean sediment able to degrade polycyclic aromatic hydrocarbons.</title>
        <authorList>
            <person name="Zhuang L."/>
            <person name="Liu Y."/>
            <person name="Wang L."/>
            <person name="Wang W."/>
            <person name="Shao Z."/>
        </authorList>
    </citation>
    <scope>NUCLEOTIDE SEQUENCE [LARGE SCALE GENOMIC DNA]</scope>
    <source>
        <strain evidence="2">s21-N3</strain>
    </source>
</reference>
<organism evidence="1 2">
    <name type="scientific">Aurantiacibacter atlanticus</name>
    <dbReference type="NCBI Taxonomy" id="1648404"/>
    <lineage>
        <taxon>Bacteria</taxon>
        <taxon>Pseudomonadati</taxon>
        <taxon>Pseudomonadota</taxon>
        <taxon>Alphaproteobacteria</taxon>
        <taxon>Sphingomonadales</taxon>
        <taxon>Erythrobacteraceae</taxon>
        <taxon>Aurantiacibacter</taxon>
    </lineage>
</organism>
<sequence>MADRHRDGKYPVLQGRAWDWPHLGRGTGLICSRRSAALYRLLPLWD</sequence>
<accession>A0A168M153</accession>
<protein>
    <submittedName>
        <fullName evidence="1">Uncharacterized protein</fullName>
    </submittedName>
</protein>